<evidence type="ECO:0000256" key="3">
    <source>
        <dbReference type="ARBA" id="ARBA00007937"/>
    </source>
</evidence>
<evidence type="ECO:0000256" key="8">
    <source>
        <dbReference type="ARBA" id="ARBA00023315"/>
    </source>
</evidence>
<keyword evidence="7" id="KW-0472">Membrane</keyword>
<dbReference type="UniPathway" id="UPA00557">
    <property type="reaction ID" value="UER00612"/>
</dbReference>
<dbReference type="GO" id="GO:0004366">
    <property type="term" value="F:glycerol-3-phosphate O-acyltransferase activity"/>
    <property type="evidence" value="ECO:0007669"/>
    <property type="project" value="UniProtKB-EC"/>
</dbReference>
<evidence type="ECO:0000256" key="6">
    <source>
        <dbReference type="ARBA" id="ARBA00022679"/>
    </source>
</evidence>
<reference evidence="11 12" key="1">
    <citation type="submission" date="2020-06" db="EMBL/GenBank/DDBJ databases">
        <title>High-quality draft genome of sulfate reducer Desulfobacter latus type strain AcrS2 isolated from marine sediment.</title>
        <authorList>
            <person name="Hoppe M."/>
            <person name="Larsen C.K."/>
            <person name="Marshall I.P.G."/>
            <person name="Schramm A."/>
            <person name="Marietou A.G."/>
        </authorList>
    </citation>
    <scope>NUCLEOTIDE SEQUENCE [LARGE SCALE GENOMIC DNA]</scope>
    <source>
        <strain evidence="11 12">AcRS2</strain>
    </source>
</reference>
<comment type="pathway">
    <text evidence="2">Phospholipid metabolism; CDP-diacylglycerol biosynthesis; CDP-diacylglycerol from sn-glycerol 3-phosphate: step 1/3.</text>
</comment>
<dbReference type="InterPro" id="IPR002123">
    <property type="entry name" value="Plipid/glycerol_acylTrfase"/>
</dbReference>
<feature type="domain" description="Phospholipid/glycerol acyltransferase" evidence="10">
    <location>
        <begin position="380"/>
        <end position="507"/>
    </location>
</feature>
<gene>
    <name evidence="11" type="ORF">HXW94_12050</name>
</gene>
<dbReference type="GO" id="GO:0005886">
    <property type="term" value="C:plasma membrane"/>
    <property type="evidence" value="ECO:0007669"/>
    <property type="project" value="TreeGrafter"/>
</dbReference>
<evidence type="ECO:0000313" key="12">
    <source>
        <dbReference type="Proteomes" id="UP000553343"/>
    </source>
</evidence>
<evidence type="ECO:0000256" key="5">
    <source>
        <dbReference type="ARBA" id="ARBA00013432"/>
    </source>
</evidence>
<dbReference type="InterPro" id="IPR045520">
    <property type="entry name" value="GPAT/DHAPAT_C"/>
</dbReference>
<dbReference type="InterPro" id="IPR041728">
    <property type="entry name" value="GPAT/DHAPAT_LPLAT"/>
</dbReference>
<accession>A0A850TAT0</accession>
<dbReference type="GO" id="GO:0012505">
    <property type="term" value="C:endomembrane system"/>
    <property type="evidence" value="ECO:0007669"/>
    <property type="project" value="UniProtKB-SubCell"/>
</dbReference>
<protein>
    <recommendedName>
        <fullName evidence="5">Glycerol-3-phosphate acyltransferase</fullName>
        <ecNumber evidence="4">2.3.1.15</ecNumber>
    </recommendedName>
</protein>
<dbReference type="SMART" id="SM00563">
    <property type="entry name" value="PlsC"/>
    <property type="match status" value="1"/>
</dbReference>
<comment type="caution">
    <text evidence="11">The sequence shown here is derived from an EMBL/GenBank/DDBJ whole genome shotgun (WGS) entry which is preliminary data.</text>
</comment>
<dbReference type="CDD" id="cd07993">
    <property type="entry name" value="LPLAT_DHAPAT-like"/>
    <property type="match status" value="1"/>
</dbReference>
<dbReference type="SUPFAM" id="SSF69593">
    <property type="entry name" value="Glycerol-3-phosphate (1)-acyltransferase"/>
    <property type="match status" value="1"/>
</dbReference>
<sequence>MSLFEPIDKLALSTRKKIRKLIAFLLNNSDDYYSSFYPGTRSFIIEKILKHLVNKINIDHNSLEKIKNIAPGSIVVFACKNKHMFDFLYFHTLLKPMNGPYPELSFDLRFVFLLPVKQLGRIILSHLNHFFHYFHFKDIYVDGYARKMLLENRAGFISLIEEDEFYNRFIRSTPDPLFHLIELQKQTEKSVVIVPEDIIYITKPMHKNPSLGDILFGTHENPGRIKRIFTMLRQPDKIRVEVARPVNLKEFIARPEIQRLDSEFQTHRLRSQLVDILNRQRKSITGPVLKSRQEITEDILNRKSLREFLAAYADKTGAPLRKVNKKAAAYIDEIAANYSLRVINILNWLFTWVFKNIFEGVSVSQDEINTMRETYTKAPLILIPCHKSHLDYLLLPYVMFKNNMPCPHIAAGKNLAFWPLGPIFRGAGAFFLRRTFKGAELYTRIFAAYIEKLLYEGFNIKIYIEGGRSRTGKVLPPKTGGLSMIIRAFLSGACEDLYFVPIYVGYDRVLEEDAYIKEIEGGNKTPENLKGLLNTRKFLKRKYGKVYLKFDTPISMNAYMAEKGVDLKKSSDGEFSLFVRGFGYKLINAINDNTVATPHGIIASGILNCSESTFTKKQMFARVTTYMNHLIFHGAYLSDTLMIDPDNAFNSVIENFISRNFIELADEDEDDITDTTMLIVKHNKRPILDYYKNSVICFFVPAAYTAAAIIETDRFKFEVQDLVSRYQFLQKLFTDEFSFDEQISTYEQISKALKGFINEGILVPDIEFADTFNVTSEGLRKLKWFAAFLIPFFESYMTCLVFLEKEKTDKYDVKERSKKLLAFGTKLYKRNQVVRKESLSLINYRNAVNYFARHHINGSKDQTHIDQYKEIIDLLSRRISS</sequence>
<dbReference type="Proteomes" id="UP000553343">
    <property type="component" value="Unassembled WGS sequence"/>
</dbReference>
<dbReference type="PANTHER" id="PTHR12563">
    <property type="entry name" value="GLYCEROL-3-PHOSPHATE ACYLTRANSFERASE"/>
    <property type="match status" value="1"/>
</dbReference>
<organism evidence="11 12">
    <name type="scientific">Desulfobacter latus</name>
    <dbReference type="NCBI Taxonomy" id="2292"/>
    <lineage>
        <taxon>Bacteria</taxon>
        <taxon>Pseudomonadati</taxon>
        <taxon>Thermodesulfobacteriota</taxon>
        <taxon>Desulfobacteria</taxon>
        <taxon>Desulfobacterales</taxon>
        <taxon>Desulfobacteraceae</taxon>
        <taxon>Desulfobacter</taxon>
    </lineage>
</organism>
<dbReference type="Pfam" id="PF01553">
    <property type="entry name" value="Acyltransferase"/>
    <property type="match status" value="1"/>
</dbReference>
<dbReference type="EC" id="2.3.1.15" evidence="4"/>
<evidence type="ECO:0000256" key="7">
    <source>
        <dbReference type="ARBA" id="ARBA00023136"/>
    </source>
</evidence>
<comment type="similarity">
    <text evidence="3">Belongs to the GPAT/DAPAT family.</text>
</comment>
<dbReference type="PANTHER" id="PTHR12563:SF17">
    <property type="entry name" value="DIHYDROXYACETONE PHOSPHATE ACYLTRANSFERASE"/>
    <property type="match status" value="1"/>
</dbReference>
<keyword evidence="8 11" id="KW-0012">Acyltransferase</keyword>
<evidence type="ECO:0000256" key="4">
    <source>
        <dbReference type="ARBA" id="ARBA00013113"/>
    </source>
</evidence>
<proteinExistence type="inferred from homology"/>
<name>A0A850TAT0_9BACT</name>
<keyword evidence="6 11" id="KW-0808">Transferase</keyword>
<dbReference type="InterPro" id="IPR022284">
    <property type="entry name" value="GPAT/DHAPAT"/>
</dbReference>
<dbReference type="Pfam" id="PF19277">
    <property type="entry name" value="GPAT_C"/>
    <property type="match status" value="1"/>
</dbReference>
<comment type="subcellular location">
    <subcellularLocation>
        <location evidence="1">Endomembrane system</location>
        <topology evidence="1">Peripheral membrane protein</topology>
    </subcellularLocation>
</comment>
<dbReference type="RefSeq" id="WP_178367166.1">
    <property type="nucleotide sequence ID" value="NZ_JACADJ010000043.1"/>
</dbReference>
<dbReference type="GO" id="GO:0016024">
    <property type="term" value="P:CDP-diacylglycerol biosynthetic process"/>
    <property type="evidence" value="ECO:0007669"/>
    <property type="project" value="UniProtKB-UniPathway"/>
</dbReference>
<dbReference type="AlphaFoldDB" id="A0A850TAT0"/>
<dbReference type="EMBL" id="JACADJ010000043">
    <property type="protein sequence ID" value="NWH05708.1"/>
    <property type="molecule type" value="Genomic_DNA"/>
</dbReference>
<evidence type="ECO:0000259" key="10">
    <source>
        <dbReference type="SMART" id="SM00563"/>
    </source>
</evidence>
<keyword evidence="12" id="KW-1185">Reference proteome</keyword>
<comment type="catalytic activity">
    <reaction evidence="9">
        <text>sn-glycerol 3-phosphate + an acyl-CoA = a 1-acyl-sn-glycero-3-phosphate + CoA</text>
        <dbReference type="Rhea" id="RHEA:15325"/>
        <dbReference type="ChEBI" id="CHEBI:57287"/>
        <dbReference type="ChEBI" id="CHEBI:57597"/>
        <dbReference type="ChEBI" id="CHEBI:57970"/>
        <dbReference type="ChEBI" id="CHEBI:58342"/>
        <dbReference type="EC" id="2.3.1.15"/>
    </reaction>
</comment>
<evidence type="ECO:0000313" key="11">
    <source>
        <dbReference type="EMBL" id="NWH05708.1"/>
    </source>
</evidence>
<evidence type="ECO:0000256" key="9">
    <source>
        <dbReference type="ARBA" id="ARBA00048427"/>
    </source>
</evidence>
<evidence type="ECO:0000256" key="1">
    <source>
        <dbReference type="ARBA" id="ARBA00004184"/>
    </source>
</evidence>
<evidence type="ECO:0000256" key="2">
    <source>
        <dbReference type="ARBA" id="ARBA00004765"/>
    </source>
</evidence>